<dbReference type="Proteomes" id="UP000295707">
    <property type="component" value="Unassembled WGS sequence"/>
</dbReference>
<dbReference type="PIRSF" id="PIRSF000423">
    <property type="entry name" value="ArgA"/>
    <property type="match status" value="1"/>
</dbReference>
<comment type="pathway">
    <text evidence="1 8">Amino-acid biosynthesis; L-arginine biosynthesis; N(2)-acetyl-L-ornithine from L-glutamate: step 1/4.</text>
</comment>
<dbReference type="GO" id="GO:0004042">
    <property type="term" value="F:L-glutamate N-acetyltransferase activity"/>
    <property type="evidence" value="ECO:0007669"/>
    <property type="project" value="UniProtKB-UniRule"/>
</dbReference>
<evidence type="ECO:0000313" key="10">
    <source>
        <dbReference type="EMBL" id="TCK19314.1"/>
    </source>
</evidence>
<dbReference type="AlphaFoldDB" id="A0A4R1HBG3"/>
<evidence type="ECO:0000256" key="7">
    <source>
        <dbReference type="ARBA" id="ARBA00048372"/>
    </source>
</evidence>
<dbReference type="GO" id="GO:0005737">
    <property type="term" value="C:cytoplasm"/>
    <property type="evidence" value="ECO:0007669"/>
    <property type="project" value="UniProtKB-SubCell"/>
</dbReference>
<proteinExistence type="inferred from homology"/>
<comment type="subcellular location">
    <subcellularLocation>
        <location evidence="8">Cytoplasm</location>
    </subcellularLocation>
</comment>
<keyword evidence="11" id="KW-1185">Reference proteome</keyword>
<keyword evidence="6 8" id="KW-0012">Acyltransferase</keyword>
<dbReference type="OrthoDB" id="9802238at2"/>
<reference evidence="10 11" key="1">
    <citation type="submission" date="2019-03" db="EMBL/GenBank/DDBJ databases">
        <title>Genomic Encyclopedia of Type Strains, Phase IV (KMG-IV): sequencing the most valuable type-strain genomes for metagenomic binning, comparative biology and taxonomic classification.</title>
        <authorList>
            <person name="Goeker M."/>
        </authorList>
    </citation>
    <scope>NUCLEOTIDE SEQUENCE [LARGE SCALE GENOMIC DNA]</scope>
    <source>
        <strain evidence="10 11">DSM 19610</strain>
    </source>
</reference>
<dbReference type="Gene3D" id="3.40.1160.10">
    <property type="entry name" value="Acetylglutamate kinase-like"/>
    <property type="match status" value="1"/>
</dbReference>
<comment type="caution">
    <text evidence="10">The sequence shown here is derived from an EMBL/GenBank/DDBJ whole genome shotgun (WGS) entry which is preliminary data.</text>
</comment>
<evidence type="ECO:0000256" key="5">
    <source>
        <dbReference type="ARBA" id="ARBA00022679"/>
    </source>
</evidence>
<dbReference type="GO" id="GO:0006526">
    <property type="term" value="P:L-arginine biosynthetic process"/>
    <property type="evidence" value="ECO:0007669"/>
    <property type="project" value="UniProtKB-UniRule"/>
</dbReference>
<dbReference type="InterPro" id="IPR001048">
    <property type="entry name" value="Asp/Glu/Uridylate_kinase"/>
</dbReference>
<feature type="domain" description="N-acetyltransferase" evidence="9">
    <location>
        <begin position="296"/>
        <end position="442"/>
    </location>
</feature>
<dbReference type="CDD" id="cd04237">
    <property type="entry name" value="AAK_NAGS-ABP"/>
    <property type="match status" value="1"/>
</dbReference>
<protein>
    <recommendedName>
        <fullName evidence="8">Amino-acid acetyltransferase</fullName>
        <ecNumber evidence="8">2.3.1.1</ecNumber>
    </recommendedName>
    <alternativeName>
        <fullName evidence="8">N-acetylglutamate synthase</fullName>
        <shortName evidence="8">AGS</shortName>
        <shortName evidence="8">NAGS</shortName>
    </alternativeName>
</protein>
<dbReference type="SUPFAM" id="SSF53633">
    <property type="entry name" value="Carbamate kinase-like"/>
    <property type="match status" value="1"/>
</dbReference>
<dbReference type="EC" id="2.3.1.1" evidence="8"/>
<evidence type="ECO:0000256" key="4">
    <source>
        <dbReference type="ARBA" id="ARBA00022605"/>
    </source>
</evidence>
<organism evidence="10 11">
    <name type="scientific">Thiogranum longum</name>
    <dbReference type="NCBI Taxonomy" id="1537524"/>
    <lineage>
        <taxon>Bacteria</taxon>
        <taxon>Pseudomonadati</taxon>
        <taxon>Pseudomonadota</taxon>
        <taxon>Gammaproteobacteria</taxon>
        <taxon>Chromatiales</taxon>
        <taxon>Ectothiorhodospiraceae</taxon>
        <taxon>Thiogranum</taxon>
    </lineage>
</organism>
<dbReference type="NCBIfam" id="NF003641">
    <property type="entry name" value="PRK05279.1"/>
    <property type="match status" value="1"/>
</dbReference>
<dbReference type="InterPro" id="IPR010167">
    <property type="entry name" value="NH2A_AcTrfase"/>
</dbReference>
<dbReference type="EMBL" id="SMFX01000001">
    <property type="protein sequence ID" value="TCK19314.1"/>
    <property type="molecule type" value="Genomic_DNA"/>
</dbReference>
<keyword evidence="4 8" id="KW-0028">Amino-acid biosynthesis</keyword>
<keyword evidence="5 8" id="KW-0808">Transferase</keyword>
<dbReference type="Pfam" id="PF13508">
    <property type="entry name" value="Acetyltransf_7"/>
    <property type="match status" value="1"/>
</dbReference>
<dbReference type="PANTHER" id="PTHR30602:SF12">
    <property type="entry name" value="AMINO-ACID ACETYLTRANSFERASE NAGS1, CHLOROPLASTIC-RELATED"/>
    <property type="match status" value="1"/>
</dbReference>
<sequence>MPDKQLHKKADSFVENIRQAAPYIQAHRGSTFVLMFSGEAVDEHFDRLVHDIALLHTFDIRLVLVHGARPQIEQRLKLRKAKMHYVNDLRVTDDEALACVKDAVGSLRVEIEAQLSMSLVNTPTANARIGVASGNFVIAKPLGIHDGVDYCHTGEVRRLDTDGLRQQLEAGRIVLLSPLGYSPTGEVFNLSAEEVATAAAIALHADKLILLTDSGNLRDGRRRPIRQLSLQEAEKLLHSRRKLDPDRERHIRHAIDSCQRGVHRTHLVDRHENGGLLKELFTRDGVGTLISAETYEGMRIAGIDDVGGILQLITPLEASGVLVRRSREMLEMEIHHFMVVERDGMIVACAALYPYSGGVAELSCLAVHPDYQKQGRGDQLLQAIEQRAAREGVKRLFILTTRTAHWFRERGFRSAALADLPVKRRSLYNYQRNARVLIKTLETPGKRLS</sequence>
<name>A0A4R1HBG3_9GAMM</name>
<dbReference type="NCBIfam" id="TIGR01890">
    <property type="entry name" value="N-Ac-Glu-synth"/>
    <property type="match status" value="1"/>
</dbReference>
<evidence type="ECO:0000256" key="8">
    <source>
        <dbReference type="HAMAP-Rule" id="MF_01105"/>
    </source>
</evidence>
<dbReference type="HAMAP" id="MF_01105">
    <property type="entry name" value="N_acetyl_glu_synth"/>
    <property type="match status" value="1"/>
</dbReference>
<dbReference type="PANTHER" id="PTHR30602">
    <property type="entry name" value="AMINO-ACID ACETYLTRANSFERASE"/>
    <property type="match status" value="1"/>
</dbReference>
<evidence type="ECO:0000259" key="9">
    <source>
        <dbReference type="PROSITE" id="PS51186"/>
    </source>
</evidence>
<comment type="miscellaneous">
    <text evidence="8">In bacteria which possess the bifunctional enzyme ornithine acetyltransferase/N-acetylglutamate synthase (ArgJ), ArgA fulfills an anaplerotic role.</text>
</comment>
<accession>A0A4R1HBG3</accession>
<evidence type="ECO:0000313" key="11">
    <source>
        <dbReference type="Proteomes" id="UP000295707"/>
    </source>
</evidence>
<evidence type="ECO:0000256" key="1">
    <source>
        <dbReference type="ARBA" id="ARBA00004925"/>
    </source>
</evidence>
<dbReference type="UniPathway" id="UPA00068">
    <property type="reaction ID" value="UER00106"/>
</dbReference>
<dbReference type="RefSeq" id="WP_132973869.1">
    <property type="nucleotide sequence ID" value="NZ_SMFX01000001.1"/>
</dbReference>
<dbReference type="Gene3D" id="3.40.630.30">
    <property type="match status" value="1"/>
</dbReference>
<dbReference type="Pfam" id="PF00696">
    <property type="entry name" value="AA_kinase"/>
    <property type="match status" value="1"/>
</dbReference>
<dbReference type="InterPro" id="IPR036393">
    <property type="entry name" value="AceGlu_kinase-like_sf"/>
</dbReference>
<dbReference type="PROSITE" id="PS51186">
    <property type="entry name" value="GNAT"/>
    <property type="match status" value="1"/>
</dbReference>
<evidence type="ECO:0000256" key="2">
    <source>
        <dbReference type="ARBA" id="ARBA00009145"/>
    </source>
</evidence>
<dbReference type="CDD" id="cd04301">
    <property type="entry name" value="NAT_SF"/>
    <property type="match status" value="1"/>
</dbReference>
<evidence type="ECO:0000256" key="6">
    <source>
        <dbReference type="ARBA" id="ARBA00023315"/>
    </source>
</evidence>
<gene>
    <name evidence="8" type="primary">argA</name>
    <name evidence="10" type="ORF">DFR30_2624</name>
</gene>
<keyword evidence="8" id="KW-0963">Cytoplasm</keyword>
<comment type="similarity">
    <text evidence="2 8">Belongs to the acetyltransferase family. ArgA subfamily.</text>
</comment>
<dbReference type="InterPro" id="IPR016181">
    <property type="entry name" value="Acyl_CoA_acyltransferase"/>
</dbReference>
<dbReference type="InterPro" id="IPR033719">
    <property type="entry name" value="NAGS_kin"/>
</dbReference>
<comment type="catalytic activity">
    <reaction evidence="7 8">
        <text>L-glutamate + acetyl-CoA = N-acetyl-L-glutamate + CoA + H(+)</text>
        <dbReference type="Rhea" id="RHEA:24292"/>
        <dbReference type="ChEBI" id="CHEBI:15378"/>
        <dbReference type="ChEBI" id="CHEBI:29985"/>
        <dbReference type="ChEBI" id="CHEBI:44337"/>
        <dbReference type="ChEBI" id="CHEBI:57287"/>
        <dbReference type="ChEBI" id="CHEBI:57288"/>
        <dbReference type="EC" id="2.3.1.1"/>
    </reaction>
</comment>
<keyword evidence="3 8" id="KW-0055">Arginine biosynthesis</keyword>
<dbReference type="SUPFAM" id="SSF55729">
    <property type="entry name" value="Acyl-CoA N-acyltransferases (Nat)"/>
    <property type="match status" value="1"/>
</dbReference>
<evidence type="ECO:0000256" key="3">
    <source>
        <dbReference type="ARBA" id="ARBA00022571"/>
    </source>
</evidence>
<dbReference type="InterPro" id="IPR000182">
    <property type="entry name" value="GNAT_dom"/>
</dbReference>